<evidence type="ECO:0000256" key="5">
    <source>
        <dbReference type="ARBA" id="ARBA00022694"/>
    </source>
</evidence>
<dbReference type="SUPFAM" id="SSF75217">
    <property type="entry name" value="alpha/beta knot"/>
    <property type="match status" value="1"/>
</dbReference>
<evidence type="ECO:0000256" key="7">
    <source>
        <dbReference type="PIRSR" id="PIRSR029256-1"/>
    </source>
</evidence>
<evidence type="ECO:0000313" key="10">
    <source>
        <dbReference type="Proteomes" id="UP000194141"/>
    </source>
</evidence>
<dbReference type="InterPro" id="IPR016914">
    <property type="entry name" value="TrmL"/>
</dbReference>
<dbReference type="InterPro" id="IPR029026">
    <property type="entry name" value="tRNA_m1G_MTases_N"/>
</dbReference>
<dbReference type="FunFam" id="3.40.1280.10:FF:000002">
    <property type="entry name" value="Peptidylprolyl isomerase"/>
    <property type="match status" value="1"/>
</dbReference>
<dbReference type="AlphaFoldDB" id="A0A1X4XZG1"/>
<comment type="caution">
    <text evidence="9">The sequence shown here is derived from an EMBL/GenBank/DDBJ whole genome shotgun (WGS) entry which is preliminary data.</text>
</comment>
<comment type="subcellular location">
    <subcellularLocation>
        <location evidence="6">Cytoplasm</location>
    </subcellularLocation>
</comment>
<evidence type="ECO:0000256" key="3">
    <source>
        <dbReference type="ARBA" id="ARBA00022679"/>
    </source>
</evidence>
<comment type="similarity">
    <text evidence="6">Belongs to the class IV-like SAM-binding methyltransferase superfamily. RNA methyltransferase TrmH family. TrmL subfamily.</text>
</comment>
<sequence>MQRTFVLDNFKNIFLNIVLCCPDIPQNTGNIARLCVGTGARLHLIKPFGFTLTDKKLKRAGLDYWDNLDLVVYDSVEDFFEKNNNVNFYIATTKAKNFYYEVKYTQNDYLIFGSETSGFALKYVDRYFDRCINIPMKSTVRSLNLANSVAIVLYEALRQILFK</sequence>
<dbReference type="GO" id="GO:0141098">
    <property type="term" value="F:tRNA (cytidine(34)-2'-O)-methyltransferase activity"/>
    <property type="evidence" value="ECO:0007669"/>
    <property type="project" value="RHEA"/>
</dbReference>
<dbReference type="PANTHER" id="PTHR42971">
    <property type="entry name" value="TRNA (CYTIDINE(34)-2'-O)-METHYLTRANSFERASE"/>
    <property type="match status" value="1"/>
</dbReference>
<dbReference type="Gene3D" id="3.40.1280.10">
    <property type="match status" value="1"/>
</dbReference>
<keyword evidence="1 6" id="KW-0963">Cytoplasm</keyword>
<protein>
    <recommendedName>
        <fullName evidence="6">Putative tRNA (cytidine(34)-2'-O)-methyltransferase</fullName>
        <ecNumber evidence="6">2.1.1.207</ecNumber>
    </recommendedName>
    <alternativeName>
        <fullName evidence="6">tRNA (cytidine/uridine-2'-O-)-methyltransferase</fullName>
    </alternativeName>
</protein>
<dbReference type="Pfam" id="PF00588">
    <property type="entry name" value="SpoU_methylase"/>
    <property type="match status" value="1"/>
</dbReference>
<comment type="catalytic activity">
    <reaction evidence="6">
        <text>cytidine(34) in tRNA + S-adenosyl-L-methionine = 2'-O-methylcytidine(34) in tRNA + S-adenosyl-L-homocysteine + H(+)</text>
        <dbReference type="Rhea" id="RHEA:43084"/>
        <dbReference type="Rhea" id="RHEA-COMP:10331"/>
        <dbReference type="Rhea" id="RHEA-COMP:10332"/>
        <dbReference type="ChEBI" id="CHEBI:15378"/>
        <dbReference type="ChEBI" id="CHEBI:57856"/>
        <dbReference type="ChEBI" id="CHEBI:59789"/>
        <dbReference type="ChEBI" id="CHEBI:74495"/>
        <dbReference type="ChEBI" id="CHEBI:82748"/>
        <dbReference type="EC" id="2.1.1.207"/>
    </reaction>
</comment>
<feature type="binding site" evidence="6 7">
    <location>
        <position position="134"/>
    </location>
    <ligand>
        <name>S-adenosyl-L-methionine</name>
        <dbReference type="ChEBI" id="CHEBI:59789"/>
    </ligand>
</feature>
<evidence type="ECO:0000256" key="4">
    <source>
        <dbReference type="ARBA" id="ARBA00022691"/>
    </source>
</evidence>
<keyword evidence="4 6" id="KW-0949">S-adenosyl-L-methionine</keyword>
<keyword evidence="2 6" id="KW-0489">Methyltransferase</keyword>
<dbReference type="GO" id="GO:0005737">
    <property type="term" value="C:cytoplasm"/>
    <property type="evidence" value="ECO:0007669"/>
    <property type="project" value="UniProtKB-SubCell"/>
</dbReference>
<dbReference type="CDD" id="cd18094">
    <property type="entry name" value="SpoU-like_TrmL"/>
    <property type="match status" value="1"/>
</dbReference>
<feature type="binding site" evidence="6 7">
    <location>
        <position position="113"/>
    </location>
    <ligand>
        <name>S-adenosyl-L-methionine</name>
        <dbReference type="ChEBI" id="CHEBI:59789"/>
    </ligand>
</feature>
<dbReference type="STRING" id="1562698.DESAMIL20_1"/>
<gene>
    <name evidence="9" type="ORF">DESAMIL20_1</name>
</gene>
<keyword evidence="10" id="KW-1185">Reference proteome</keyword>
<evidence type="ECO:0000313" key="9">
    <source>
        <dbReference type="EMBL" id="OSS42893.1"/>
    </source>
</evidence>
<dbReference type="InterPro" id="IPR001537">
    <property type="entry name" value="SpoU_MeTrfase"/>
</dbReference>
<evidence type="ECO:0000259" key="8">
    <source>
        <dbReference type="Pfam" id="PF00588"/>
    </source>
</evidence>
<feature type="domain" description="tRNA/rRNA methyltransferase SpoU type" evidence="8">
    <location>
        <begin position="15"/>
        <end position="154"/>
    </location>
</feature>
<proteinExistence type="inferred from homology"/>
<evidence type="ECO:0000256" key="6">
    <source>
        <dbReference type="HAMAP-Rule" id="MF_01885"/>
    </source>
</evidence>
<organism evidence="9 10">
    <name type="scientific">Desulfurella amilsii</name>
    <dbReference type="NCBI Taxonomy" id="1562698"/>
    <lineage>
        <taxon>Bacteria</taxon>
        <taxon>Pseudomonadati</taxon>
        <taxon>Campylobacterota</taxon>
        <taxon>Desulfurellia</taxon>
        <taxon>Desulfurellales</taxon>
        <taxon>Desulfurellaceae</taxon>
        <taxon>Desulfurella</taxon>
    </lineage>
</organism>
<comment type="function">
    <text evidence="6">Could methylate the ribose at the nucleotide 34 wobble position in tRNA.</text>
</comment>
<dbReference type="EMBL" id="MDSU01000001">
    <property type="protein sequence ID" value="OSS42893.1"/>
    <property type="molecule type" value="Genomic_DNA"/>
</dbReference>
<evidence type="ECO:0000256" key="1">
    <source>
        <dbReference type="ARBA" id="ARBA00022490"/>
    </source>
</evidence>
<dbReference type="GO" id="GO:0141102">
    <property type="term" value="F:tRNA (5-carboxymethylaminomethyluridine(34)-2'-O)-methyltransferase activity"/>
    <property type="evidence" value="ECO:0007669"/>
    <property type="project" value="RHEA"/>
</dbReference>
<evidence type="ECO:0000256" key="2">
    <source>
        <dbReference type="ARBA" id="ARBA00022603"/>
    </source>
</evidence>
<dbReference type="GO" id="GO:0042802">
    <property type="term" value="F:identical protein binding"/>
    <property type="evidence" value="ECO:0007669"/>
    <property type="project" value="UniProtKB-ARBA"/>
</dbReference>
<name>A0A1X4XZG1_9BACT</name>
<keyword evidence="3 6" id="KW-0808">Transferase</keyword>
<feature type="binding site" evidence="6 7">
    <location>
        <position position="142"/>
    </location>
    <ligand>
        <name>S-adenosyl-L-methionine</name>
        <dbReference type="ChEBI" id="CHEBI:59789"/>
    </ligand>
</feature>
<keyword evidence="5 6" id="KW-0819">tRNA processing</keyword>
<comment type="catalytic activity">
    <reaction evidence="6">
        <text>5-carboxymethylaminomethyluridine(34) in tRNA(Leu) + S-adenosyl-L-methionine = 5-carboxymethylaminomethyl-2'-O-methyluridine(34) in tRNA(Leu) + S-adenosyl-L-homocysteine + H(+)</text>
        <dbReference type="Rhea" id="RHEA:43088"/>
        <dbReference type="Rhea" id="RHEA-COMP:10333"/>
        <dbReference type="Rhea" id="RHEA-COMP:10334"/>
        <dbReference type="ChEBI" id="CHEBI:15378"/>
        <dbReference type="ChEBI" id="CHEBI:57856"/>
        <dbReference type="ChEBI" id="CHEBI:59789"/>
        <dbReference type="ChEBI" id="CHEBI:74508"/>
        <dbReference type="ChEBI" id="CHEBI:74511"/>
        <dbReference type="EC" id="2.1.1.207"/>
    </reaction>
</comment>
<comment type="caution">
    <text evidence="6">Lacks conserved residue(s) required for the propagation of feature annotation.</text>
</comment>
<dbReference type="GO" id="GO:0002130">
    <property type="term" value="P:wobble position ribose methylation"/>
    <property type="evidence" value="ECO:0007669"/>
    <property type="project" value="TreeGrafter"/>
</dbReference>
<dbReference type="PIRSF" id="PIRSF029256">
    <property type="entry name" value="SpoU_TrmH_prd"/>
    <property type="match status" value="1"/>
</dbReference>
<dbReference type="GO" id="GO:0003723">
    <property type="term" value="F:RNA binding"/>
    <property type="evidence" value="ECO:0007669"/>
    <property type="project" value="InterPro"/>
</dbReference>
<dbReference type="HAMAP" id="MF_01885">
    <property type="entry name" value="tRNA_methyltr_TrmL"/>
    <property type="match status" value="1"/>
</dbReference>
<accession>A0A1X4XZG1</accession>
<dbReference type="EC" id="2.1.1.207" evidence="6"/>
<reference evidence="9 10" key="1">
    <citation type="journal article" date="2017" name="Front. Microbiol.">
        <title>Genome Sequence of Desulfurella amilsii Strain TR1 and Comparative Genomics of Desulfurellaceae Family.</title>
        <authorList>
            <person name="Florentino A.P."/>
            <person name="Stams A.J."/>
            <person name="Sanchez-Andrea I."/>
        </authorList>
    </citation>
    <scope>NUCLEOTIDE SEQUENCE [LARGE SCALE GENOMIC DNA]</scope>
    <source>
        <strain evidence="9 10">TR1</strain>
    </source>
</reference>
<dbReference type="InterPro" id="IPR029028">
    <property type="entry name" value="Alpha/beta_knot_MTases"/>
</dbReference>
<dbReference type="Proteomes" id="UP000194141">
    <property type="component" value="Unassembled WGS sequence"/>
</dbReference>
<dbReference type="PANTHER" id="PTHR42971:SF1">
    <property type="entry name" value="TRNA (CYTIDINE(34)-2'-O)-METHYLTRANSFERASE"/>
    <property type="match status" value="1"/>
</dbReference>